<accession>A0A9P0MDE9</accession>
<name>A0A9P0MDE9_ACAOB</name>
<dbReference type="EMBL" id="CAKOFQ010007716">
    <property type="protein sequence ID" value="CAH2006918.1"/>
    <property type="molecule type" value="Genomic_DNA"/>
</dbReference>
<sequence length="102" mass="12202">MAAIRSNRSWLTYTKGDPVLNQRLTTALLEERQRFLKMKTQNEMQRPLSTAGTFRSNTRKIVIRKPENYYNNAEFRQEILEKPKVTKLIRKIKSVKNNYRNK</sequence>
<comment type="caution">
    <text evidence="2">The sequence shown here is derived from an EMBL/GenBank/DDBJ whole genome shotgun (WGS) entry which is preliminary data.</text>
</comment>
<keyword evidence="3" id="KW-1185">Reference proteome</keyword>
<proteinExistence type="predicted"/>
<dbReference type="EMBL" id="CAKOFQ010008463">
    <property type="protein sequence ID" value="CAH2014281.1"/>
    <property type="molecule type" value="Genomic_DNA"/>
</dbReference>
<feature type="non-terminal residue" evidence="2">
    <location>
        <position position="102"/>
    </location>
</feature>
<gene>
    <name evidence="1" type="ORF">ACAOBT_LOCUS29379</name>
    <name evidence="2" type="ORF">ACAOBT_LOCUS34009</name>
</gene>
<evidence type="ECO:0000313" key="1">
    <source>
        <dbReference type="EMBL" id="CAH2006918.1"/>
    </source>
</evidence>
<evidence type="ECO:0000313" key="2">
    <source>
        <dbReference type="EMBL" id="CAH2014281.1"/>
    </source>
</evidence>
<dbReference type="Proteomes" id="UP001152888">
    <property type="component" value="Unassembled WGS sequence"/>
</dbReference>
<reference evidence="2" key="1">
    <citation type="submission" date="2022-03" db="EMBL/GenBank/DDBJ databases">
        <authorList>
            <person name="Sayadi A."/>
        </authorList>
    </citation>
    <scope>NUCLEOTIDE SEQUENCE</scope>
</reference>
<evidence type="ECO:0000313" key="3">
    <source>
        <dbReference type="Proteomes" id="UP001152888"/>
    </source>
</evidence>
<dbReference type="OrthoDB" id="6728425at2759"/>
<protein>
    <submittedName>
        <fullName evidence="2">Uncharacterized protein</fullName>
    </submittedName>
</protein>
<dbReference type="AlphaFoldDB" id="A0A9P0MDE9"/>
<organism evidence="2 3">
    <name type="scientific">Acanthoscelides obtectus</name>
    <name type="common">Bean weevil</name>
    <name type="synonym">Bruchus obtectus</name>
    <dbReference type="NCBI Taxonomy" id="200917"/>
    <lineage>
        <taxon>Eukaryota</taxon>
        <taxon>Metazoa</taxon>
        <taxon>Ecdysozoa</taxon>
        <taxon>Arthropoda</taxon>
        <taxon>Hexapoda</taxon>
        <taxon>Insecta</taxon>
        <taxon>Pterygota</taxon>
        <taxon>Neoptera</taxon>
        <taxon>Endopterygota</taxon>
        <taxon>Coleoptera</taxon>
        <taxon>Polyphaga</taxon>
        <taxon>Cucujiformia</taxon>
        <taxon>Chrysomeloidea</taxon>
        <taxon>Chrysomelidae</taxon>
        <taxon>Bruchinae</taxon>
        <taxon>Bruchini</taxon>
        <taxon>Acanthoscelides</taxon>
    </lineage>
</organism>